<sequence length="302" mass="31298">MNTSTVEAARQAIGPVGAFLPVTFTEAPSVHAQRDAVERLESAGYPCTWTNEVFGKDALVQVALLLGATRRMVFGTGVANVWVREPQTLSAAAAQLAQAHPGRFVLGIGVGYPQQAEAAGRDFGRPLATMREYQRRMGEATWPPVPDADYPRIVAANGPKMLELAAETADGALPAGLPVGYTAQARQVLGPDKLLVVGLSVVVDSDPGRARETARATVAASLNSPAYAKTVTALGYSAAAVVDDRLVDAVVGHGRPDAVANLVRAHLEAGADHVIAMMPGGDFDGGVAGLEELAPTLMAVSG</sequence>
<dbReference type="EMBL" id="VIFX01000049">
    <property type="protein sequence ID" value="TQR83226.1"/>
    <property type="molecule type" value="Genomic_DNA"/>
</dbReference>
<dbReference type="GO" id="GO:0016705">
    <property type="term" value="F:oxidoreductase activity, acting on paired donors, with incorporation or reduction of molecular oxygen"/>
    <property type="evidence" value="ECO:0007669"/>
    <property type="project" value="InterPro"/>
</dbReference>
<dbReference type="CDD" id="cd01097">
    <property type="entry name" value="Tetrahydromethanopterin_reductase"/>
    <property type="match status" value="1"/>
</dbReference>
<organism evidence="3 4">
    <name type="scientific">Mycolicibacterium hodleri</name>
    <dbReference type="NCBI Taxonomy" id="49897"/>
    <lineage>
        <taxon>Bacteria</taxon>
        <taxon>Bacillati</taxon>
        <taxon>Actinomycetota</taxon>
        <taxon>Actinomycetes</taxon>
        <taxon>Mycobacteriales</taxon>
        <taxon>Mycobacteriaceae</taxon>
        <taxon>Mycolicibacterium</taxon>
    </lineage>
</organism>
<dbReference type="SUPFAM" id="SSF51679">
    <property type="entry name" value="Bacterial luciferase-like"/>
    <property type="match status" value="1"/>
</dbReference>
<dbReference type="InterPro" id="IPR036661">
    <property type="entry name" value="Luciferase-like_sf"/>
</dbReference>
<name>A0A544VTA9_9MYCO</name>
<dbReference type="PANTHER" id="PTHR43244">
    <property type="match status" value="1"/>
</dbReference>
<dbReference type="InterPro" id="IPR011251">
    <property type="entry name" value="Luciferase-like_dom"/>
</dbReference>
<comment type="caution">
    <text evidence="3">The sequence shown here is derived from an EMBL/GenBank/DDBJ whole genome shotgun (WGS) entry which is preliminary data.</text>
</comment>
<dbReference type="Pfam" id="PF00296">
    <property type="entry name" value="Bac_luciferase"/>
    <property type="match status" value="1"/>
</dbReference>
<protein>
    <submittedName>
        <fullName evidence="3">TIGR03620 family F420-dependent LLM class oxidoreductase</fullName>
    </submittedName>
</protein>
<dbReference type="Proteomes" id="UP000315759">
    <property type="component" value="Unassembled WGS sequence"/>
</dbReference>
<gene>
    <name evidence="3" type="ORF">D8S82_28240</name>
</gene>
<keyword evidence="4" id="KW-1185">Reference proteome</keyword>
<dbReference type="NCBIfam" id="TIGR03620">
    <property type="entry name" value="F420_MSMEG_4141"/>
    <property type="match status" value="1"/>
</dbReference>
<dbReference type="RefSeq" id="WP_142555268.1">
    <property type="nucleotide sequence ID" value="NZ_VIFX01000049.1"/>
</dbReference>
<evidence type="ECO:0000259" key="2">
    <source>
        <dbReference type="Pfam" id="PF00296"/>
    </source>
</evidence>
<evidence type="ECO:0000313" key="3">
    <source>
        <dbReference type="EMBL" id="TQR83226.1"/>
    </source>
</evidence>
<dbReference type="Gene3D" id="3.20.20.30">
    <property type="entry name" value="Luciferase-like domain"/>
    <property type="match status" value="1"/>
</dbReference>
<evidence type="ECO:0000313" key="4">
    <source>
        <dbReference type="Proteomes" id="UP000315759"/>
    </source>
</evidence>
<evidence type="ECO:0000256" key="1">
    <source>
        <dbReference type="ARBA" id="ARBA00023002"/>
    </source>
</evidence>
<dbReference type="PANTHER" id="PTHR43244:SF1">
    <property type="entry name" value="5,10-METHYLENETETRAHYDROMETHANOPTERIN REDUCTASE"/>
    <property type="match status" value="1"/>
</dbReference>
<accession>A0A544VTA9</accession>
<proteinExistence type="predicted"/>
<dbReference type="InterPro" id="IPR019922">
    <property type="entry name" value="Lucif-like_OxRdatse_MSMEG_4141"/>
</dbReference>
<feature type="domain" description="Luciferase-like" evidence="2">
    <location>
        <begin position="25"/>
        <end position="273"/>
    </location>
</feature>
<keyword evidence="1" id="KW-0560">Oxidoreductase</keyword>
<dbReference type="InterPro" id="IPR050564">
    <property type="entry name" value="F420-G6PD/mer"/>
</dbReference>
<dbReference type="AlphaFoldDB" id="A0A544VTA9"/>
<reference evidence="3 4" key="1">
    <citation type="submission" date="2018-10" db="EMBL/GenBank/DDBJ databases">
        <title>Draft genome of Mycobacterium hodleri strain B.</title>
        <authorList>
            <person name="Amande T.J."/>
            <person name="Mcgenity T.J."/>
        </authorList>
    </citation>
    <scope>NUCLEOTIDE SEQUENCE [LARGE SCALE GENOMIC DNA]</scope>
    <source>
        <strain evidence="3 4">B</strain>
    </source>
</reference>